<feature type="domain" description="NAD-dependent epimerase/dehydratase" evidence="3">
    <location>
        <begin position="6"/>
        <end position="266"/>
    </location>
</feature>
<evidence type="ECO:0000313" key="5">
    <source>
        <dbReference type="Proteomes" id="UP000799770"/>
    </source>
</evidence>
<dbReference type="Pfam" id="PF01370">
    <property type="entry name" value="Epimerase"/>
    <property type="match status" value="1"/>
</dbReference>
<proteinExistence type="inferred from homology"/>
<keyword evidence="5" id="KW-1185">Reference proteome</keyword>
<keyword evidence="1" id="KW-0560">Oxidoreductase</keyword>
<dbReference type="GO" id="GO:0016853">
    <property type="term" value="F:isomerase activity"/>
    <property type="evidence" value="ECO:0007669"/>
    <property type="project" value="UniProtKB-KW"/>
</dbReference>
<dbReference type="CDD" id="cd05227">
    <property type="entry name" value="AR_SDR_e"/>
    <property type="match status" value="1"/>
</dbReference>
<dbReference type="InterPro" id="IPR050425">
    <property type="entry name" value="NAD(P)_dehydrat-like"/>
</dbReference>
<dbReference type="AlphaFoldDB" id="A0A6A5Z6Y7"/>
<dbReference type="PANTHER" id="PTHR10366">
    <property type="entry name" value="NAD DEPENDENT EPIMERASE/DEHYDRATASE"/>
    <property type="match status" value="1"/>
</dbReference>
<dbReference type="Gene3D" id="3.40.50.720">
    <property type="entry name" value="NAD(P)-binding Rossmann-like Domain"/>
    <property type="match status" value="1"/>
</dbReference>
<dbReference type="GO" id="GO:0016616">
    <property type="term" value="F:oxidoreductase activity, acting on the CH-OH group of donors, NAD or NADP as acceptor"/>
    <property type="evidence" value="ECO:0007669"/>
    <property type="project" value="TreeGrafter"/>
</dbReference>
<protein>
    <submittedName>
        <fullName evidence="4">3-beta hydroxysteroid dehydrogenase/isomerase family protein-like protein</fullName>
    </submittedName>
</protein>
<organism evidence="4 5">
    <name type="scientific">Lophiotrema nucula</name>
    <dbReference type="NCBI Taxonomy" id="690887"/>
    <lineage>
        <taxon>Eukaryota</taxon>
        <taxon>Fungi</taxon>
        <taxon>Dikarya</taxon>
        <taxon>Ascomycota</taxon>
        <taxon>Pezizomycotina</taxon>
        <taxon>Dothideomycetes</taxon>
        <taxon>Pleosporomycetidae</taxon>
        <taxon>Pleosporales</taxon>
        <taxon>Lophiotremataceae</taxon>
        <taxon>Lophiotrema</taxon>
    </lineage>
</organism>
<evidence type="ECO:0000256" key="1">
    <source>
        <dbReference type="ARBA" id="ARBA00023002"/>
    </source>
</evidence>
<dbReference type="OrthoDB" id="2735536at2759"/>
<name>A0A6A5Z6Y7_9PLEO</name>
<accession>A0A6A5Z6Y7</accession>
<dbReference type="SUPFAM" id="SSF51735">
    <property type="entry name" value="NAD(P)-binding Rossmann-fold domains"/>
    <property type="match status" value="1"/>
</dbReference>
<sequence>MPPHRVLLTGANGFVASHILSQLLSASHSVRAIIRSPAKAAAVKALFPTYSKHLDFAVVPDMTATGAFDDALKSEPPFDVVMHTASPFLYKAVGDVNGFLDPAIKGTTEVLEGINRVAPSVKRVILTSSFAAIGAFGLKDETGKVYTESDWNPVTLDLVKEKGDMGLAYRASKTFAEKAAWEIARKEGRGWELVVLNPPMVYGPLQHKVESTDELNESTARIWNLFLKEKSPDGELPPNGLPLYVDVRDLAQAHLLAMDAPGAGGNRFIISAGAVSSQQISDVLRREVEGAEERVPRGVPGKEGLAEGQFIADSSRARSVLGVRFRGVEETFRDLGVQLLGIERGM</sequence>
<evidence type="ECO:0000313" key="4">
    <source>
        <dbReference type="EMBL" id="KAF2114557.1"/>
    </source>
</evidence>
<dbReference type="Proteomes" id="UP000799770">
    <property type="component" value="Unassembled WGS sequence"/>
</dbReference>
<gene>
    <name evidence="4" type="ORF">BDV96DRAFT_613211</name>
</gene>
<dbReference type="InterPro" id="IPR036291">
    <property type="entry name" value="NAD(P)-bd_dom_sf"/>
</dbReference>
<reference evidence="4" key="1">
    <citation type="journal article" date="2020" name="Stud. Mycol.">
        <title>101 Dothideomycetes genomes: a test case for predicting lifestyles and emergence of pathogens.</title>
        <authorList>
            <person name="Haridas S."/>
            <person name="Albert R."/>
            <person name="Binder M."/>
            <person name="Bloem J."/>
            <person name="Labutti K."/>
            <person name="Salamov A."/>
            <person name="Andreopoulos B."/>
            <person name="Baker S."/>
            <person name="Barry K."/>
            <person name="Bills G."/>
            <person name="Bluhm B."/>
            <person name="Cannon C."/>
            <person name="Castanera R."/>
            <person name="Culley D."/>
            <person name="Daum C."/>
            <person name="Ezra D."/>
            <person name="Gonzalez J."/>
            <person name="Henrissat B."/>
            <person name="Kuo A."/>
            <person name="Liang C."/>
            <person name="Lipzen A."/>
            <person name="Lutzoni F."/>
            <person name="Magnuson J."/>
            <person name="Mondo S."/>
            <person name="Nolan M."/>
            <person name="Ohm R."/>
            <person name="Pangilinan J."/>
            <person name="Park H.-J."/>
            <person name="Ramirez L."/>
            <person name="Alfaro M."/>
            <person name="Sun H."/>
            <person name="Tritt A."/>
            <person name="Yoshinaga Y."/>
            <person name="Zwiers L.-H."/>
            <person name="Turgeon B."/>
            <person name="Goodwin S."/>
            <person name="Spatafora J."/>
            <person name="Crous P."/>
            <person name="Grigoriev I."/>
        </authorList>
    </citation>
    <scope>NUCLEOTIDE SEQUENCE</scope>
    <source>
        <strain evidence="4">CBS 627.86</strain>
    </source>
</reference>
<dbReference type="PANTHER" id="PTHR10366:SF564">
    <property type="entry name" value="STEROL-4-ALPHA-CARBOXYLATE 3-DEHYDROGENASE, DECARBOXYLATING"/>
    <property type="match status" value="1"/>
</dbReference>
<keyword evidence="4" id="KW-0413">Isomerase</keyword>
<dbReference type="EMBL" id="ML977325">
    <property type="protein sequence ID" value="KAF2114557.1"/>
    <property type="molecule type" value="Genomic_DNA"/>
</dbReference>
<comment type="similarity">
    <text evidence="2">Belongs to the NAD(P)-dependent epimerase/dehydratase family. Dihydroflavonol-4-reductase subfamily.</text>
</comment>
<evidence type="ECO:0000259" key="3">
    <source>
        <dbReference type="Pfam" id="PF01370"/>
    </source>
</evidence>
<dbReference type="InterPro" id="IPR001509">
    <property type="entry name" value="Epimerase_deHydtase"/>
</dbReference>
<evidence type="ECO:0000256" key="2">
    <source>
        <dbReference type="ARBA" id="ARBA00023445"/>
    </source>
</evidence>